<organism evidence="2 3">
    <name type="scientific">Dichomitus squalens</name>
    <dbReference type="NCBI Taxonomy" id="114155"/>
    <lineage>
        <taxon>Eukaryota</taxon>
        <taxon>Fungi</taxon>
        <taxon>Dikarya</taxon>
        <taxon>Basidiomycota</taxon>
        <taxon>Agaricomycotina</taxon>
        <taxon>Agaricomycetes</taxon>
        <taxon>Polyporales</taxon>
        <taxon>Polyporaceae</taxon>
        <taxon>Dichomitus</taxon>
    </lineage>
</organism>
<evidence type="ECO:0000313" key="3">
    <source>
        <dbReference type="Proteomes" id="UP000292082"/>
    </source>
</evidence>
<sequence length="170" mass="18083">MNQPCTGGKPFAASDAAQPSTPVLSRTGTPGGSLQVLARGRRGFQTAIPNGRAAPIPLTRSATILARPSSKGPHLGNPEHRLNDTVRILARLRRHNTAVHSGSLSVPSHRSWPAWPHGLTRNCNETKLGGFPGFPARRDAGDSAVGRLDWLSCPYCPTTVTDLITDDGRP</sequence>
<feature type="compositionally biased region" description="Polar residues" evidence="1">
    <location>
        <begin position="17"/>
        <end position="28"/>
    </location>
</feature>
<name>A0A4Q9PZS2_9APHY</name>
<accession>A0A4Q9PZS2</accession>
<reference evidence="2 3" key="1">
    <citation type="submission" date="2019-01" db="EMBL/GenBank/DDBJ databases">
        <title>Draft genome sequences of three monokaryotic isolates of the white-rot basidiomycete fungus Dichomitus squalens.</title>
        <authorList>
            <consortium name="DOE Joint Genome Institute"/>
            <person name="Lopez S.C."/>
            <person name="Andreopoulos B."/>
            <person name="Pangilinan J."/>
            <person name="Lipzen A."/>
            <person name="Riley R."/>
            <person name="Ahrendt S."/>
            <person name="Ng V."/>
            <person name="Barry K."/>
            <person name="Daum C."/>
            <person name="Grigoriev I.V."/>
            <person name="Hilden K.S."/>
            <person name="Makela M.R."/>
            <person name="de Vries R.P."/>
        </authorList>
    </citation>
    <scope>NUCLEOTIDE SEQUENCE [LARGE SCALE GENOMIC DNA]</scope>
    <source>
        <strain evidence="2 3">CBS 464.89</strain>
    </source>
</reference>
<proteinExistence type="predicted"/>
<dbReference type="Proteomes" id="UP000292082">
    <property type="component" value="Unassembled WGS sequence"/>
</dbReference>
<protein>
    <submittedName>
        <fullName evidence="2">Uncharacterized protein</fullName>
    </submittedName>
</protein>
<gene>
    <name evidence="2" type="ORF">BD310DRAFT_328343</name>
</gene>
<dbReference type="AlphaFoldDB" id="A0A4Q9PZS2"/>
<feature type="region of interest" description="Disordered" evidence="1">
    <location>
        <begin position="1"/>
        <end position="33"/>
    </location>
</feature>
<evidence type="ECO:0000256" key="1">
    <source>
        <dbReference type="SAM" id="MobiDB-lite"/>
    </source>
</evidence>
<keyword evidence="3" id="KW-1185">Reference proteome</keyword>
<dbReference type="EMBL" id="ML145105">
    <property type="protein sequence ID" value="TBU60347.1"/>
    <property type="molecule type" value="Genomic_DNA"/>
</dbReference>
<evidence type="ECO:0000313" key="2">
    <source>
        <dbReference type="EMBL" id="TBU60347.1"/>
    </source>
</evidence>